<dbReference type="Pfam" id="PF01022">
    <property type="entry name" value="HTH_5"/>
    <property type="match status" value="1"/>
</dbReference>
<dbReference type="PROSITE" id="PS50987">
    <property type="entry name" value="HTH_ARSR_2"/>
    <property type="match status" value="1"/>
</dbReference>
<protein>
    <submittedName>
        <fullName evidence="5">Metalloregulator ArsR/SmtB family transcription factor</fullName>
    </submittedName>
</protein>
<dbReference type="CDD" id="cd00090">
    <property type="entry name" value="HTH_ARSR"/>
    <property type="match status" value="1"/>
</dbReference>
<evidence type="ECO:0000256" key="3">
    <source>
        <dbReference type="ARBA" id="ARBA00023163"/>
    </source>
</evidence>
<keyword evidence="2" id="KW-0238">DNA-binding</keyword>
<dbReference type="AlphaFoldDB" id="A0AAU0ULK2"/>
<dbReference type="GO" id="GO:0003677">
    <property type="term" value="F:DNA binding"/>
    <property type="evidence" value="ECO:0007669"/>
    <property type="project" value="UniProtKB-KW"/>
</dbReference>
<dbReference type="Proteomes" id="UP001329915">
    <property type="component" value="Chromosome"/>
</dbReference>
<dbReference type="InterPro" id="IPR036390">
    <property type="entry name" value="WH_DNA-bd_sf"/>
</dbReference>
<sequence>MQKELFQFEADFFKALSHPARIGILENLRSADKNVNELSQILNLEGSAVSQQLAQLRAKNIVVGIKEGTKVTYSVKDPLIFQLLDDARRIFDNHLAETLSQWKEIKQEINKTRG</sequence>
<evidence type="ECO:0000313" key="6">
    <source>
        <dbReference type="Proteomes" id="UP001329915"/>
    </source>
</evidence>
<dbReference type="InterPro" id="IPR051011">
    <property type="entry name" value="Metal_resp_trans_reg"/>
</dbReference>
<dbReference type="NCBIfam" id="NF033788">
    <property type="entry name" value="HTH_metalloreg"/>
    <property type="match status" value="1"/>
</dbReference>
<accession>A0AAU0ULK2</accession>
<organism evidence="5 6">
    <name type="scientific">Metallumcola ferriviriculae</name>
    <dbReference type="NCBI Taxonomy" id="3039180"/>
    <lineage>
        <taxon>Bacteria</taxon>
        <taxon>Bacillati</taxon>
        <taxon>Bacillota</taxon>
        <taxon>Clostridia</taxon>
        <taxon>Neomoorellales</taxon>
        <taxon>Desulfitibacteraceae</taxon>
        <taxon>Metallumcola</taxon>
    </lineage>
</organism>
<dbReference type="RefSeq" id="WP_366923630.1">
    <property type="nucleotide sequence ID" value="NZ_CP121694.1"/>
</dbReference>
<dbReference type="InterPro" id="IPR001845">
    <property type="entry name" value="HTH_ArsR_DNA-bd_dom"/>
</dbReference>
<dbReference type="SUPFAM" id="SSF46785">
    <property type="entry name" value="Winged helix' DNA-binding domain"/>
    <property type="match status" value="1"/>
</dbReference>
<dbReference type="Gene3D" id="1.10.10.10">
    <property type="entry name" value="Winged helix-like DNA-binding domain superfamily/Winged helix DNA-binding domain"/>
    <property type="match status" value="1"/>
</dbReference>
<reference evidence="5 6" key="1">
    <citation type="submission" date="2023-04" db="EMBL/GenBank/DDBJ databases">
        <authorList>
            <person name="Hsu D."/>
        </authorList>
    </citation>
    <scope>NUCLEOTIDE SEQUENCE [LARGE SCALE GENOMIC DNA]</scope>
    <source>
        <strain evidence="5 6">MK1</strain>
    </source>
</reference>
<evidence type="ECO:0000313" key="5">
    <source>
        <dbReference type="EMBL" id="WRO20749.1"/>
    </source>
</evidence>
<dbReference type="InterPro" id="IPR036388">
    <property type="entry name" value="WH-like_DNA-bd_sf"/>
</dbReference>
<evidence type="ECO:0000259" key="4">
    <source>
        <dbReference type="PROSITE" id="PS50987"/>
    </source>
</evidence>
<dbReference type="PANTHER" id="PTHR43132">
    <property type="entry name" value="ARSENICAL RESISTANCE OPERON REPRESSOR ARSR-RELATED"/>
    <property type="match status" value="1"/>
</dbReference>
<proteinExistence type="predicted"/>
<dbReference type="GO" id="GO:0003700">
    <property type="term" value="F:DNA-binding transcription factor activity"/>
    <property type="evidence" value="ECO:0007669"/>
    <property type="project" value="InterPro"/>
</dbReference>
<name>A0AAU0ULK2_9FIRM</name>
<evidence type="ECO:0000256" key="1">
    <source>
        <dbReference type="ARBA" id="ARBA00023015"/>
    </source>
</evidence>
<gene>
    <name evidence="5" type="ORF">MFMK1_000539</name>
</gene>
<dbReference type="EMBL" id="CP121694">
    <property type="protein sequence ID" value="WRO20749.1"/>
    <property type="molecule type" value="Genomic_DNA"/>
</dbReference>
<keyword evidence="1" id="KW-0805">Transcription regulation</keyword>
<keyword evidence="3" id="KW-0804">Transcription</keyword>
<keyword evidence="6" id="KW-1185">Reference proteome</keyword>
<dbReference type="KEGG" id="dbc:MFMK1_000539"/>
<dbReference type="SMART" id="SM00418">
    <property type="entry name" value="HTH_ARSR"/>
    <property type="match status" value="1"/>
</dbReference>
<feature type="domain" description="HTH arsR-type" evidence="4">
    <location>
        <begin position="1"/>
        <end position="95"/>
    </location>
</feature>
<dbReference type="InterPro" id="IPR011991">
    <property type="entry name" value="ArsR-like_HTH"/>
</dbReference>
<dbReference type="PANTHER" id="PTHR43132:SF2">
    <property type="entry name" value="ARSENICAL RESISTANCE OPERON REPRESSOR ARSR-RELATED"/>
    <property type="match status" value="1"/>
</dbReference>
<evidence type="ECO:0000256" key="2">
    <source>
        <dbReference type="ARBA" id="ARBA00023125"/>
    </source>
</evidence>
<dbReference type="PRINTS" id="PR00778">
    <property type="entry name" value="HTHARSR"/>
</dbReference>